<dbReference type="EMBL" id="QGQD01000073">
    <property type="protein sequence ID" value="TLC99238.1"/>
    <property type="molecule type" value="Genomic_DNA"/>
</dbReference>
<organism evidence="8 9">
    <name type="scientific">Robinsoniella peoriensis</name>
    <dbReference type="NCBI Taxonomy" id="180332"/>
    <lineage>
        <taxon>Bacteria</taxon>
        <taxon>Bacillati</taxon>
        <taxon>Bacillota</taxon>
        <taxon>Clostridia</taxon>
        <taxon>Lachnospirales</taxon>
        <taxon>Lachnospiraceae</taxon>
        <taxon>Robinsoniella</taxon>
    </lineage>
</organism>
<dbReference type="PANTHER" id="PTHR34220:SF7">
    <property type="entry name" value="SENSOR HISTIDINE KINASE YPDA"/>
    <property type="match status" value="1"/>
</dbReference>
<dbReference type="Pfam" id="PF00672">
    <property type="entry name" value="HAMP"/>
    <property type="match status" value="1"/>
</dbReference>
<dbReference type="Pfam" id="PF02518">
    <property type="entry name" value="HATPase_c"/>
    <property type="match status" value="1"/>
</dbReference>
<feature type="transmembrane region" description="Helical" evidence="6">
    <location>
        <begin position="184"/>
        <end position="204"/>
    </location>
</feature>
<dbReference type="PANTHER" id="PTHR34220">
    <property type="entry name" value="SENSOR HISTIDINE KINASE YPDA"/>
    <property type="match status" value="1"/>
</dbReference>
<evidence type="ECO:0000256" key="3">
    <source>
        <dbReference type="ARBA" id="ARBA00022679"/>
    </source>
</evidence>
<dbReference type="SUPFAM" id="SSF158472">
    <property type="entry name" value="HAMP domain-like"/>
    <property type="match status" value="1"/>
</dbReference>
<sequence>MSGGRKRSKPPSLRHTLLFTYFIAAIICVMVGVYNFLSSQFLLQRMTTFAEVNQQLSEVQTMTQTFQDNISDYLFSRNSVSLQSYYDNQNQLEKIVEQLQDQSRQQDIRYVNLGGNLSHYLSSAEDLIVAKRNQKNTEYVKYYESVSYDFRLINQYIQSLMASELQESSVQYYEMQQVVTIRTALSYGLFGASIFFVVFILINLSNNVSRPITRLAGYARRVAEGDYSIDICLEQENLEFKQLYESFEVMVENTRLYLESLKEKQKLENELAQQQIMSLEKDNLLQEAELHALHAQMNPHFIFNTINIGAKIAMLSGDEVVCEYLENAADVFRYNLEGLDNATLEEELGNVEAYMKLLTTRFGPRLKFDVQVDETVDLKGVTLPRMTLQPLVENAFVHGVNLIEEGGQILLKISSDKDDTIVVIANTGPEFPKEKIEALYTEEFQEHRGHLSGIGLKNVYRRLQIVCRCQRPVEIVSADGWTQVRLKLPAE</sequence>
<dbReference type="CDD" id="cd06225">
    <property type="entry name" value="HAMP"/>
    <property type="match status" value="1"/>
</dbReference>
<evidence type="ECO:0000313" key="9">
    <source>
        <dbReference type="Proteomes" id="UP000306509"/>
    </source>
</evidence>
<feature type="domain" description="HAMP" evidence="7">
    <location>
        <begin position="206"/>
        <end position="259"/>
    </location>
</feature>
<keyword evidence="2" id="KW-0597">Phosphoprotein</keyword>
<dbReference type="InterPro" id="IPR003594">
    <property type="entry name" value="HATPase_dom"/>
</dbReference>
<dbReference type="GO" id="GO:0000155">
    <property type="term" value="F:phosphorelay sensor kinase activity"/>
    <property type="evidence" value="ECO:0007669"/>
    <property type="project" value="InterPro"/>
</dbReference>
<evidence type="ECO:0000256" key="2">
    <source>
        <dbReference type="ARBA" id="ARBA00022553"/>
    </source>
</evidence>
<evidence type="ECO:0000256" key="1">
    <source>
        <dbReference type="ARBA" id="ARBA00004370"/>
    </source>
</evidence>
<evidence type="ECO:0000259" key="7">
    <source>
        <dbReference type="PROSITE" id="PS50885"/>
    </source>
</evidence>
<dbReference type="GO" id="GO:0016020">
    <property type="term" value="C:membrane"/>
    <property type="evidence" value="ECO:0007669"/>
    <property type="project" value="UniProtKB-SubCell"/>
</dbReference>
<dbReference type="SUPFAM" id="SSF55874">
    <property type="entry name" value="ATPase domain of HSP90 chaperone/DNA topoisomerase II/histidine kinase"/>
    <property type="match status" value="1"/>
</dbReference>
<accession>A0A4U8Q4B9</accession>
<dbReference type="PROSITE" id="PS50885">
    <property type="entry name" value="HAMP"/>
    <property type="match status" value="1"/>
</dbReference>
<dbReference type="InterPro" id="IPR050640">
    <property type="entry name" value="Bact_2-comp_sensor_kinase"/>
</dbReference>
<keyword evidence="6" id="KW-0472">Membrane</keyword>
<keyword evidence="6" id="KW-0812">Transmembrane</keyword>
<proteinExistence type="predicted"/>
<keyword evidence="9" id="KW-1185">Reference proteome</keyword>
<dbReference type="SMART" id="SM00304">
    <property type="entry name" value="HAMP"/>
    <property type="match status" value="1"/>
</dbReference>
<evidence type="ECO:0000256" key="6">
    <source>
        <dbReference type="SAM" id="Phobius"/>
    </source>
</evidence>
<dbReference type="Proteomes" id="UP000306509">
    <property type="component" value="Unassembled WGS sequence"/>
</dbReference>
<comment type="subcellular location">
    <subcellularLocation>
        <location evidence="1">Membrane</location>
    </subcellularLocation>
</comment>
<comment type="caution">
    <text evidence="8">The sequence shown here is derived from an EMBL/GenBank/DDBJ whole genome shotgun (WGS) entry which is preliminary data.</text>
</comment>
<keyword evidence="6" id="KW-1133">Transmembrane helix</keyword>
<dbReference type="RefSeq" id="WP_047835084.1">
    <property type="nucleotide sequence ID" value="NZ_QGQD01000073.1"/>
</dbReference>
<keyword evidence="5" id="KW-0175">Coiled coil</keyword>
<gene>
    <name evidence="8" type="primary">ypdA_30</name>
    <name evidence="8" type="ORF">DSM106044_03921</name>
</gene>
<dbReference type="Pfam" id="PF06580">
    <property type="entry name" value="His_kinase"/>
    <property type="match status" value="1"/>
</dbReference>
<dbReference type="Gene3D" id="6.10.340.10">
    <property type="match status" value="1"/>
</dbReference>
<dbReference type="AlphaFoldDB" id="A0A4U8Q4B9"/>
<feature type="transmembrane region" description="Helical" evidence="6">
    <location>
        <begin position="18"/>
        <end position="37"/>
    </location>
</feature>
<evidence type="ECO:0000256" key="4">
    <source>
        <dbReference type="ARBA" id="ARBA00022777"/>
    </source>
</evidence>
<keyword evidence="4 8" id="KW-0418">Kinase</keyword>
<dbReference type="InterPro" id="IPR003660">
    <property type="entry name" value="HAMP_dom"/>
</dbReference>
<evidence type="ECO:0000313" key="8">
    <source>
        <dbReference type="EMBL" id="TLC99238.1"/>
    </source>
</evidence>
<keyword evidence="3 8" id="KW-0808">Transferase</keyword>
<evidence type="ECO:0000256" key="5">
    <source>
        <dbReference type="SAM" id="Coils"/>
    </source>
</evidence>
<protein>
    <submittedName>
        <fullName evidence="8">Sensor histidine kinase YpdA</fullName>
        <ecNumber evidence="8">2.7.13.3</ecNumber>
    </submittedName>
</protein>
<reference evidence="8 9" key="1">
    <citation type="journal article" date="2019" name="Anaerobe">
        <title>Detection of Robinsoniella peoriensis in multiple bone samples of a trauma patient.</title>
        <authorList>
            <person name="Schrottner P."/>
            <person name="Hartwich K."/>
            <person name="Bunk B."/>
            <person name="Schober I."/>
            <person name="Helbig S."/>
            <person name="Rudolph W.W."/>
            <person name="Gunzer F."/>
        </authorList>
    </citation>
    <scope>NUCLEOTIDE SEQUENCE [LARGE SCALE GENOMIC DNA]</scope>
    <source>
        <strain evidence="8 9">DSM 106044</strain>
    </source>
</reference>
<dbReference type="Gene3D" id="3.30.565.10">
    <property type="entry name" value="Histidine kinase-like ATPase, C-terminal domain"/>
    <property type="match status" value="1"/>
</dbReference>
<dbReference type="EC" id="2.7.13.3" evidence="8"/>
<name>A0A4U8Q4B9_9FIRM</name>
<dbReference type="InterPro" id="IPR036890">
    <property type="entry name" value="HATPase_C_sf"/>
</dbReference>
<dbReference type="InterPro" id="IPR010559">
    <property type="entry name" value="Sig_transdc_His_kin_internal"/>
</dbReference>
<feature type="coiled-coil region" evidence="5">
    <location>
        <begin position="257"/>
        <end position="289"/>
    </location>
</feature>